<evidence type="ECO:0000256" key="6">
    <source>
        <dbReference type="SAM" id="MobiDB-lite"/>
    </source>
</evidence>
<dbReference type="EMBL" id="GBHO01010657">
    <property type="protein sequence ID" value="JAG32947.1"/>
    <property type="molecule type" value="Transcribed_RNA"/>
</dbReference>
<dbReference type="SMART" id="SM00355">
    <property type="entry name" value="ZnF_C2H2"/>
    <property type="match status" value="3"/>
</dbReference>
<keyword evidence="1" id="KW-0479">Metal-binding</keyword>
<dbReference type="FunFam" id="3.30.160.60:FF:000474">
    <property type="entry name" value="zinc finger protein 367"/>
    <property type="match status" value="1"/>
</dbReference>
<dbReference type="Pfam" id="PF00096">
    <property type="entry name" value="zf-C2H2"/>
    <property type="match status" value="2"/>
</dbReference>
<reference evidence="8" key="2">
    <citation type="submission" date="2014-07" db="EMBL/GenBank/DDBJ databases">
        <authorList>
            <person name="Hull J."/>
        </authorList>
    </citation>
    <scope>NUCLEOTIDE SEQUENCE</scope>
</reference>
<keyword evidence="2" id="KW-0677">Repeat</keyword>
<organism evidence="8">
    <name type="scientific">Lygus hesperus</name>
    <name type="common">Western plant bug</name>
    <dbReference type="NCBI Taxonomy" id="30085"/>
    <lineage>
        <taxon>Eukaryota</taxon>
        <taxon>Metazoa</taxon>
        <taxon>Ecdysozoa</taxon>
        <taxon>Arthropoda</taxon>
        <taxon>Hexapoda</taxon>
        <taxon>Insecta</taxon>
        <taxon>Pterygota</taxon>
        <taxon>Neoptera</taxon>
        <taxon>Paraneoptera</taxon>
        <taxon>Hemiptera</taxon>
        <taxon>Heteroptera</taxon>
        <taxon>Panheteroptera</taxon>
        <taxon>Cimicomorpha</taxon>
        <taxon>Miridae</taxon>
        <taxon>Mirini</taxon>
        <taxon>Lygus</taxon>
    </lineage>
</organism>
<dbReference type="GO" id="GO:0000785">
    <property type="term" value="C:chromatin"/>
    <property type="evidence" value="ECO:0007669"/>
    <property type="project" value="TreeGrafter"/>
</dbReference>
<evidence type="ECO:0000256" key="4">
    <source>
        <dbReference type="ARBA" id="ARBA00022833"/>
    </source>
</evidence>
<dbReference type="GO" id="GO:0005667">
    <property type="term" value="C:transcription regulator complex"/>
    <property type="evidence" value="ECO:0007669"/>
    <property type="project" value="TreeGrafter"/>
</dbReference>
<dbReference type="Gene3D" id="3.30.160.60">
    <property type="entry name" value="Classic Zinc Finger"/>
    <property type="match status" value="3"/>
</dbReference>
<keyword evidence="4" id="KW-0862">Zinc</keyword>
<evidence type="ECO:0000256" key="5">
    <source>
        <dbReference type="PROSITE-ProRule" id="PRU00042"/>
    </source>
</evidence>
<keyword evidence="3 5" id="KW-0863">Zinc-finger</keyword>
<feature type="region of interest" description="Disordered" evidence="6">
    <location>
        <begin position="367"/>
        <end position="388"/>
    </location>
</feature>
<name>A0A0A9YIP4_LYGHE</name>
<feature type="region of interest" description="Disordered" evidence="6">
    <location>
        <begin position="1"/>
        <end position="31"/>
    </location>
</feature>
<evidence type="ECO:0000256" key="3">
    <source>
        <dbReference type="ARBA" id="ARBA00022771"/>
    </source>
</evidence>
<dbReference type="AlphaFoldDB" id="A0A0A9YIP4"/>
<gene>
    <name evidence="8" type="ORF">CM83_71806</name>
</gene>
<dbReference type="PROSITE" id="PS00028">
    <property type="entry name" value="ZINC_FINGER_C2H2_1"/>
    <property type="match status" value="2"/>
</dbReference>
<dbReference type="PROSITE" id="PS50157">
    <property type="entry name" value="ZINC_FINGER_C2H2_2"/>
    <property type="match status" value="2"/>
</dbReference>
<dbReference type="GO" id="GO:0031519">
    <property type="term" value="C:PcG protein complex"/>
    <property type="evidence" value="ECO:0007669"/>
    <property type="project" value="TreeGrafter"/>
</dbReference>
<sequence>MSENVYRCYPDSSSPGSDSSENKPEARRGRPKAAMISNLMMEGATSASGIRCEVCSRVFPRDKSLQAHRRVHTGERPYSCDYPGCGRKFKQSGQLKTHQRLHTGERPFICSIEGCSSRFTHANRHCASHPQAPLTRSEDTVLLDIEQSTQSEEVRQWLVKYRAEKETKTVEKKETGTPQASNKRLEVMTPKSEDRDPIHLMTNTILDRELADMTNFTNATNPVQPVPGGGASLPWSPLKSPLRLSPLKTPRLTTADRSRPVKNLFLTEPTVTHISPRKRELPKKRWLRIACREYASHSVTSPTLSANLCRPTVLRHAGEFLSPPPVSPASHSVTPITQPLLHSLLTPPYSDEKKFYHEDDEELAVPLPPHDQEASVWHSPAYTPELLH</sequence>
<dbReference type="GO" id="GO:0000981">
    <property type="term" value="F:DNA-binding transcription factor activity, RNA polymerase II-specific"/>
    <property type="evidence" value="ECO:0007669"/>
    <property type="project" value="TreeGrafter"/>
</dbReference>
<accession>A0A0A9YIP4</accession>
<proteinExistence type="predicted"/>
<dbReference type="InterPro" id="IPR013087">
    <property type="entry name" value="Znf_C2H2_type"/>
</dbReference>
<reference evidence="8" key="1">
    <citation type="journal article" date="2014" name="PLoS ONE">
        <title>Transcriptome-Based Identification of ABC Transporters in the Western Tarnished Plant Bug Lygus hesperus.</title>
        <authorList>
            <person name="Hull J.J."/>
            <person name="Chaney K."/>
            <person name="Geib S.M."/>
            <person name="Fabrick J.A."/>
            <person name="Brent C.S."/>
            <person name="Walsh D."/>
            <person name="Lavine L.C."/>
        </authorList>
    </citation>
    <scope>NUCLEOTIDE SEQUENCE</scope>
</reference>
<dbReference type="GO" id="GO:0008270">
    <property type="term" value="F:zinc ion binding"/>
    <property type="evidence" value="ECO:0007669"/>
    <property type="project" value="UniProtKB-KW"/>
</dbReference>
<dbReference type="GO" id="GO:0000978">
    <property type="term" value="F:RNA polymerase II cis-regulatory region sequence-specific DNA binding"/>
    <property type="evidence" value="ECO:0007669"/>
    <property type="project" value="TreeGrafter"/>
</dbReference>
<dbReference type="SUPFAM" id="SSF57667">
    <property type="entry name" value="beta-beta-alpha zinc fingers"/>
    <property type="match status" value="1"/>
</dbReference>
<dbReference type="PANTHER" id="PTHR14003">
    <property type="entry name" value="TRANSCRIPTIONAL REPRESSOR PROTEIN YY"/>
    <property type="match status" value="1"/>
</dbReference>
<evidence type="ECO:0000256" key="1">
    <source>
        <dbReference type="ARBA" id="ARBA00022723"/>
    </source>
</evidence>
<protein>
    <recommendedName>
        <fullName evidence="7">C2H2-type domain-containing protein</fullName>
    </recommendedName>
</protein>
<evidence type="ECO:0000259" key="7">
    <source>
        <dbReference type="PROSITE" id="PS50157"/>
    </source>
</evidence>
<dbReference type="InterPro" id="IPR036236">
    <property type="entry name" value="Znf_C2H2_sf"/>
</dbReference>
<evidence type="ECO:0000256" key="2">
    <source>
        <dbReference type="ARBA" id="ARBA00022737"/>
    </source>
</evidence>
<dbReference type="PANTHER" id="PTHR14003:SF26">
    <property type="entry name" value="ZINC FINGER PROTEIN 367"/>
    <property type="match status" value="1"/>
</dbReference>
<feature type="domain" description="C2H2-type" evidence="7">
    <location>
        <begin position="50"/>
        <end position="77"/>
    </location>
</feature>
<evidence type="ECO:0000313" key="8">
    <source>
        <dbReference type="EMBL" id="JAG32947.1"/>
    </source>
</evidence>
<feature type="domain" description="C2H2-type" evidence="7">
    <location>
        <begin position="78"/>
        <end position="107"/>
    </location>
</feature>
<feature type="compositionally biased region" description="Low complexity" evidence="6">
    <location>
        <begin position="10"/>
        <end position="19"/>
    </location>
</feature>